<keyword evidence="9" id="KW-1185">Reference proteome</keyword>
<evidence type="ECO:0000313" key="8">
    <source>
        <dbReference type="EMBL" id="ASA24487.1"/>
    </source>
</evidence>
<dbReference type="Gene3D" id="3.30.70.2120">
    <property type="match status" value="1"/>
</dbReference>
<evidence type="ECO:0000256" key="5">
    <source>
        <dbReference type="RuleBase" id="RU362066"/>
    </source>
</evidence>
<dbReference type="KEGG" id="pdh:B9T62_29280"/>
<evidence type="ECO:0000313" key="9">
    <source>
        <dbReference type="Proteomes" id="UP000249890"/>
    </source>
</evidence>
<evidence type="ECO:0000256" key="4">
    <source>
        <dbReference type="ARBA" id="ARBA00023143"/>
    </source>
</evidence>
<dbReference type="RefSeq" id="WP_087918457.1">
    <property type="nucleotide sequence ID" value="NZ_CP021780.1"/>
</dbReference>
<evidence type="ECO:0000259" key="6">
    <source>
        <dbReference type="Pfam" id="PF02465"/>
    </source>
</evidence>
<comment type="similarity">
    <text evidence="1 5">Belongs to the FliD family.</text>
</comment>
<proteinExistence type="inferred from homology"/>
<dbReference type="PANTHER" id="PTHR30288:SF0">
    <property type="entry name" value="FLAGELLAR HOOK-ASSOCIATED PROTEIN 2"/>
    <property type="match status" value="1"/>
</dbReference>
<evidence type="ECO:0000256" key="2">
    <source>
        <dbReference type="ARBA" id="ARBA00011255"/>
    </source>
</evidence>
<comment type="function">
    <text evidence="5">Required for morphogenesis and for the elongation of the flagellar filament by facilitating polymerization of the flagellin monomers at the tip of growing filament. Forms a capping structure, which prevents flagellin subunits (transported through the central channel of the flagellum) from leaking out without polymerization at the distal end.</text>
</comment>
<dbReference type="InterPro" id="IPR010809">
    <property type="entry name" value="FliD_C"/>
</dbReference>
<dbReference type="InterPro" id="IPR003481">
    <property type="entry name" value="FliD_N"/>
</dbReference>
<dbReference type="GO" id="GO:0009421">
    <property type="term" value="C:bacterial-type flagellum filament cap"/>
    <property type="evidence" value="ECO:0007669"/>
    <property type="project" value="InterPro"/>
</dbReference>
<evidence type="ECO:0000256" key="1">
    <source>
        <dbReference type="ARBA" id="ARBA00009764"/>
    </source>
</evidence>
<comment type="subunit">
    <text evidence="2 5">Homopentamer.</text>
</comment>
<accession>A0A2Z2KFC9</accession>
<keyword evidence="3" id="KW-0175">Coiled coil</keyword>
<reference evidence="8 9" key="1">
    <citation type="submission" date="2017-06" db="EMBL/GenBank/DDBJ databases">
        <title>Complete genome sequence of Paenibacillus donghaensis KCTC 13049T isolated from East Sea sediment, South Korea.</title>
        <authorList>
            <person name="Jung B.K."/>
            <person name="Hong S.-J."/>
            <person name="Shin J.-H."/>
        </authorList>
    </citation>
    <scope>NUCLEOTIDE SEQUENCE [LARGE SCALE GENOMIC DNA]</scope>
    <source>
        <strain evidence="8 9">KCTC 13049</strain>
    </source>
</reference>
<dbReference type="GO" id="GO:0007155">
    <property type="term" value="P:cell adhesion"/>
    <property type="evidence" value="ECO:0007669"/>
    <property type="project" value="InterPro"/>
</dbReference>
<dbReference type="Proteomes" id="UP000249890">
    <property type="component" value="Chromosome"/>
</dbReference>
<name>A0A2Z2KFC9_9BACL</name>
<dbReference type="GO" id="GO:0009424">
    <property type="term" value="C:bacterial-type flagellum hook"/>
    <property type="evidence" value="ECO:0007669"/>
    <property type="project" value="UniProtKB-UniRule"/>
</dbReference>
<dbReference type="InterPro" id="IPR040026">
    <property type="entry name" value="FliD"/>
</dbReference>
<dbReference type="Pfam" id="PF02465">
    <property type="entry name" value="FliD_N"/>
    <property type="match status" value="1"/>
</dbReference>
<sequence>MVTRVNGFSGMDIDSMVKSMMAAKRVPLDKLTQDKQLLQWTRESYRELNSKLYDFRQNKLIVKYGGNAALNANKAITTGNTDAVKAEALASANGINMEVSVSQLAARTTLQMNTGLGQGVPGSTSLAKLDGVDLFSLSEDARTEYLKKGFDVAINGVEFKDKDGKSLFNGLTLISTMVATINSHPTANAIASYDEITGKLSIASKTSGDPNPASGYESTRDVKVGNGSTLLALFTKRTVTEVETNGAGTSDGTKSLAHLQNLLDTTIEDDAEKLKYKFSVNGESFSFDGTKSINDVVAEINAKSGTTKVQAEFTGGKLKLTADAGSEVKLGGDSFELLQLFKGVKPAVGSPSDYNVKSGQDAIVSINGEPIQNANDNIFTINGVQLTLLKETVIRGPVDPANPTTPPPITGDNTIKITTQSDPDKAIESIKGFIEDYNSLVKTLNSKIDEVKYRDFRPLTDEQKKELKEADIKTWTEKAQSGLLKNNDIIKNVLSQMRGIITEKLGPLSNLGITTGNYSENGKLVIENESKLKTAISANPQLALDLFQGSGNAVNDGIFDKMADKINAALGSIAERAGTSKNSMDLSSRFKEESVMGRTMKGYNSRILLMQRNLANTENRYYKQFTAMETAMAKMQSQSSSLLSSMGLSS</sequence>
<feature type="domain" description="Flagellar hook-associated protein 2 C-terminal" evidence="7">
    <location>
        <begin position="359"/>
        <end position="637"/>
    </location>
</feature>
<dbReference type="PANTHER" id="PTHR30288">
    <property type="entry name" value="FLAGELLAR CAP/ASSEMBLY PROTEIN FLID"/>
    <property type="match status" value="1"/>
</dbReference>
<dbReference type="Pfam" id="PF07196">
    <property type="entry name" value="Flagellin_IN"/>
    <property type="match status" value="1"/>
</dbReference>
<dbReference type="GO" id="GO:0005576">
    <property type="term" value="C:extracellular region"/>
    <property type="evidence" value="ECO:0007669"/>
    <property type="project" value="UniProtKB-SubCell"/>
</dbReference>
<evidence type="ECO:0000256" key="3">
    <source>
        <dbReference type="ARBA" id="ARBA00023054"/>
    </source>
</evidence>
<dbReference type="OrthoDB" id="9776025at2"/>
<protein>
    <recommendedName>
        <fullName evidence="5">Flagellar hook-associated protein 2</fullName>
        <shortName evidence="5">HAP2</shortName>
    </recommendedName>
    <alternativeName>
        <fullName evidence="5">Flagellar cap protein</fullName>
    </alternativeName>
</protein>
<dbReference type="EMBL" id="CP021780">
    <property type="protein sequence ID" value="ASA24487.1"/>
    <property type="molecule type" value="Genomic_DNA"/>
</dbReference>
<gene>
    <name evidence="8" type="ORF">B9T62_29280</name>
</gene>
<feature type="domain" description="Flagellar hook-associated protein 2 N-terminal" evidence="6">
    <location>
        <begin position="9"/>
        <end position="106"/>
    </location>
</feature>
<organism evidence="8 9">
    <name type="scientific">Paenibacillus donghaensis</name>
    <dbReference type="NCBI Taxonomy" id="414771"/>
    <lineage>
        <taxon>Bacteria</taxon>
        <taxon>Bacillati</taxon>
        <taxon>Bacillota</taxon>
        <taxon>Bacilli</taxon>
        <taxon>Bacillales</taxon>
        <taxon>Paenibacillaceae</taxon>
        <taxon>Paenibacillus</taxon>
    </lineage>
</organism>
<dbReference type="GO" id="GO:0071973">
    <property type="term" value="P:bacterial-type flagellum-dependent cell motility"/>
    <property type="evidence" value="ECO:0007669"/>
    <property type="project" value="TreeGrafter"/>
</dbReference>
<comment type="subcellular location">
    <subcellularLocation>
        <location evidence="5">Secreted</location>
    </subcellularLocation>
    <subcellularLocation>
        <location evidence="5">Bacterial flagellum</location>
    </subcellularLocation>
</comment>
<dbReference type="AlphaFoldDB" id="A0A2Z2KFC9"/>
<keyword evidence="5" id="KW-0964">Secreted</keyword>
<evidence type="ECO:0000259" key="7">
    <source>
        <dbReference type="Pfam" id="PF07195"/>
    </source>
</evidence>
<keyword evidence="4 5" id="KW-0975">Bacterial flagellum</keyword>
<dbReference type="Pfam" id="PF07195">
    <property type="entry name" value="FliD_C"/>
    <property type="match status" value="1"/>
</dbReference>
<dbReference type="InterPro" id="IPR010810">
    <property type="entry name" value="Flagellin_hook_IN_motif"/>
</dbReference>